<feature type="transmembrane region" description="Helical" evidence="14">
    <location>
        <begin position="402"/>
        <end position="427"/>
    </location>
</feature>
<protein>
    <recommendedName>
        <fullName evidence="4 14">Dol-P-Man:Man(5)GlcNAc(2)-PP-Dol alpha-1,3-mannosyltransferase</fullName>
        <ecNumber evidence="3 14">2.4.1.258</ecNumber>
    </recommendedName>
    <alternativeName>
        <fullName evidence="14">Dol-P-Man-dependent alpha(1-3)-mannosyltransferase</fullName>
    </alternativeName>
</protein>
<evidence type="ECO:0000256" key="2">
    <source>
        <dbReference type="ARBA" id="ARBA00004922"/>
    </source>
</evidence>
<feature type="transmembrane region" description="Helical" evidence="14">
    <location>
        <begin position="264"/>
        <end position="284"/>
    </location>
</feature>
<evidence type="ECO:0000256" key="7">
    <source>
        <dbReference type="ARBA" id="ARBA00022692"/>
    </source>
</evidence>
<dbReference type="GO" id="GO:0052925">
    <property type="term" value="F:dol-P-Man:Man(5)GlcNAc(2)-PP-Dol alpha-1,3-mannosyltransferase activity"/>
    <property type="evidence" value="ECO:0007669"/>
    <property type="project" value="UniProtKB-EC"/>
</dbReference>
<evidence type="ECO:0000313" key="16">
    <source>
        <dbReference type="EMBL" id="KAG0321949.1"/>
    </source>
</evidence>
<dbReference type="PANTHER" id="PTHR12646">
    <property type="entry name" value="NOT56 - RELATED"/>
    <property type="match status" value="1"/>
</dbReference>
<evidence type="ECO:0000256" key="8">
    <source>
        <dbReference type="ARBA" id="ARBA00022824"/>
    </source>
</evidence>
<comment type="catalytic activity">
    <reaction evidence="12 14">
        <text>an alpha-D-Man-(1-&gt;2)-alpha-D-Man-(1-&gt;2)-alpha-D-Man-(1-&gt;3)-[alpha-D-Man-(1-&gt;6)]-beta-D-Man-(1-&gt;4)-beta-D-GlcNAc-(1-&gt;4)-alpha-D-GlcNAc-diphospho-di-trans,poly-cis-dolichol + a di-trans,poly-cis-dolichyl beta-D-mannosyl phosphate = an alpha-D-Man-(1-&gt;2)-alpha-D-Man-(1-&gt;2)-alpha-D-Man-(1-&gt;3)-[alpha-D-Man-(1-&gt;3)-alpha-D-Man-(1-&gt;6)]-beta-D-Man-(1-&gt;4)-beta-D-GlcNAc-(1-&gt;4)-alpha-D-GlcNAc-diphospho-di-trans,poly-cis-dolichol + a di-trans,poly-cis-dolichyl phosphate + H(+)</text>
        <dbReference type="Rhea" id="RHEA:29527"/>
        <dbReference type="Rhea" id="RHEA-COMP:19498"/>
        <dbReference type="Rhea" id="RHEA-COMP:19501"/>
        <dbReference type="Rhea" id="RHEA-COMP:19516"/>
        <dbReference type="Rhea" id="RHEA-COMP:19517"/>
        <dbReference type="ChEBI" id="CHEBI:15378"/>
        <dbReference type="ChEBI" id="CHEBI:57683"/>
        <dbReference type="ChEBI" id="CHEBI:58211"/>
        <dbReference type="ChEBI" id="CHEBI:132515"/>
        <dbReference type="ChEBI" id="CHEBI:132516"/>
        <dbReference type="EC" id="2.4.1.258"/>
    </reaction>
    <physiologicalReaction direction="left-to-right" evidence="12 14">
        <dbReference type="Rhea" id="RHEA:29528"/>
    </physiologicalReaction>
</comment>
<evidence type="ECO:0000256" key="15">
    <source>
        <dbReference type="SAM" id="MobiDB-lite"/>
    </source>
</evidence>
<feature type="transmembrane region" description="Helical" evidence="14">
    <location>
        <begin position="72"/>
        <end position="91"/>
    </location>
</feature>
<feature type="region of interest" description="Disordered" evidence="15">
    <location>
        <begin position="1"/>
        <end position="31"/>
    </location>
</feature>
<evidence type="ECO:0000256" key="4">
    <source>
        <dbReference type="ARBA" id="ARBA00015561"/>
    </source>
</evidence>
<dbReference type="Pfam" id="PF05208">
    <property type="entry name" value="ALG3"/>
    <property type="match status" value="1"/>
</dbReference>
<sequence>MAPTTHSDQSGSTTNRRNRPSASSSTSSSTMATAKAHSLQSQFVRREPVATPLSILRPIELVSELLFNHAHIWKLAGLLFAAEILLNVVIIKKIPYTEIDWIAYMQEVSGYLSGETDYLKLKGDTGPLVYPAGFVYIYSALYYVTDLGKNILTGQWIFMGIYLLTLGIVFAIYAKDDTIPPYVLITVCLSRRLHSIYVLRLFNDPVAMLFLYASTLAFLYKRWSLSSTLFSLAISIKMNILLFFPAFGFLIWQTQGIIGTVVQLVIMILIQVLLSLPFTLHHAASYVGKAFEFSRVFQYKWTVNWKFLDEKTFLSEDLAKLLLAGHLIVLLSFVLFRWSRSEGGIVPVVQRGFTASKSLLSIHAQYMTPNHVLTLLFTSNFIGIVFARSLHYQFYAWYFMTLPYLLWQTCLPIVVRVVLLCAIEWSWNVFPATPQSSGILMASHAIILVGLWIGKDVVKVESRTRIHKD</sequence>
<evidence type="ECO:0000256" key="5">
    <source>
        <dbReference type="ARBA" id="ARBA00022676"/>
    </source>
</evidence>
<keyword evidence="10 14" id="KW-0472">Membrane</keyword>
<dbReference type="EMBL" id="JAAAIP010000225">
    <property type="protein sequence ID" value="KAG0321949.1"/>
    <property type="molecule type" value="Genomic_DNA"/>
</dbReference>
<evidence type="ECO:0000256" key="12">
    <source>
        <dbReference type="ARBA" id="ARBA00049506"/>
    </source>
</evidence>
<gene>
    <name evidence="16" type="primary">ALG3</name>
    <name evidence="16" type="ORF">BGZ99_003581</name>
</gene>
<evidence type="ECO:0000256" key="14">
    <source>
        <dbReference type="RuleBase" id="RU364047"/>
    </source>
</evidence>
<feature type="transmembrane region" description="Helical" evidence="14">
    <location>
        <begin position="206"/>
        <end position="223"/>
    </location>
</feature>
<feature type="transmembrane region" description="Helical" evidence="14">
    <location>
        <begin position="439"/>
        <end position="458"/>
    </location>
</feature>
<keyword evidence="6 14" id="KW-0808">Transferase</keyword>
<comment type="pathway">
    <text evidence="2 14">Protein modification; protein glycosylation.</text>
</comment>
<comment type="function">
    <text evidence="11 14">Dol-P-Man:Man(5)GlcNAc(2)-PP-Dol alpha-1,3-mannosyltransferase that operates in the biosynthetic pathway of dolichol-linked oligosaccharides, the glycan precursors employed in protein asparagine (N)-glycosylation. The assembly of dolichol-linked oligosaccharides begins on the cytosolic side of the endoplasmic reticulum membrane and finishes in its lumen. The sequential addition of sugars to dolichol pyrophosphate produces dolichol-linked oligosaccharides containing fourteen sugars, including two GlcNAcs, nine mannoses and three glucoses. Once assembled, the oligosaccharide is transferred from the lipid to nascent proteins by oligosaccharyltransferases. In the lumen of the endoplasmic reticulum, adds the first dolichyl beta-D-mannosyl phosphate derived mannose in an alpha-1,3 linkage to Man(5)GlcNAc(2)-PP-dolichol to produce Man(6)GlcNAc(2)-PP-dolichol.</text>
</comment>
<feature type="compositionally biased region" description="Polar residues" evidence="15">
    <location>
        <begin position="1"/>
        <end position="11"/>
    </location>
</feature>
<evidence type="ECO:0000256" key="1">
    <source>
        <dbReference type="ARBA" id="ARBA00004477"/>
    </source>
</evidence>
<accession>A0A9P6UVU6</accession>
<dbReference type="PANTHER" id="PTHR12646:SF0">
    <property type="entry name" value="DOL-P-MAN:MAN(5)GLCNAC(2)-PP-DOL ALPHA-1,3-MANNOSYLTRANSFERASE"/>
    <property type="match status" value="1"/>
</dbReference>
<dbReference type="OrthoDB" id="20028at2759"/>
<comment type="similarity">
    <text evidence="13">Belongs to the glycosyltransferase ALG3 family.</text>
</comment>
<dbReference type="EC" id="2.4.1.258" evidence="3 14"/>
<feature type="compositionally biased region" description="Low complexity" evidence="15">
    <location>
        <begin position="12"/>
        <end position="31"/>
    </location>
</feature>
<feature type="transmembrane region" description="Helical" evidence="14">
    <location>
        <begin position="156"/>
        <end position="173"/>
    </location>
</feature>
<keyword evidence="7 14" id="KW-0812">Transmembrane</keyword>
<evidence type="ECO:0000313" key="17">
    <source>
        <dbReference type="Proteomes" id="UP000738325"/>
    </source>
</evidence>
<feature type="transmembrane region" description="Helical" evidence="14">
    <location>
        <begin position="372"/>
        <end position="390"/>
    </location>
</feature>
<keyword evidence="8 14" id="KW-0256">Endoplasmic reticulum</keyword>
<organism evidence="16 17">
    <name type="scientific">Dissophora globulifera</name>
    <dbReference type="NCBI Taxonomy" id="979702"/>
    <lineage>
        <taxon>Eukaryota</taxon>
        <taxon>Fungi</taxon>
        <taxon>Fungi incertae sedis</taxon>
        <taxon>Mucoromycota</taxon>
        <taxon>Mortierellomycotina</taxon>
        <taxon>Mortierellomycetes</taxon>
        <taxon>Mortierellales</taxon>
        <taxon>Mortierellaceae</taxon>
        <taxon>Dissophora</taxon>
    </lineage>
</organism>
<dbReference type="InterPro" id="IPR007873">
    <property type="entry name" value="Glycosyltransferase_ALG3"/>
</dbReference>
<evidence type="ECO:0000256" key="13">
    <source>
        <dbReference type="ARBA" id="ARBA00093457"/>
    </source>
</evidence>
<proteinExistence type="inferred from homology"/>
<dbReference type="Proteomes" id="UP000738325">
    <property type="component" value="Unassembled WGS sequence"/>
</dbReference>
<evidence type="ECO:0000256" key="10">
    <source>
        <dbReference type="ARBA" id="ARBA00023136"/>
    </source>
</evidence>
<feature type="transmembrane region" description="Helical" evidence="14">
    <location>
        <begin position="229"/>
        <end position="252"/>
    </location>
</feature>
<evidence type="ECO:0000256" key="11">
    <source>
        <dbReference type="ARBA" id="ARBA00044743"/>
    </source>
</evidence>
<comment type="subcellular location">
    <subcellularLocation>
        <location evidence="1 14">Endoplasmic reticulum membrane</location>
        <topology evidence="1 14">Multi-pass membrane protein</topology>
    </subcellularLocation>
</comment>
<evidence type="ECO:0000256" key="3">
    <source>
        <dbReference type="ARBA" id="ARBA00011964"/>
    </source>
</evidence>
<keyword evidence="5 14" id="KW-0328">Glycosyltransferase</keyword>
<comment type="caution">
    <text evidence="16">The sequence shown here is derived from an EMBL/GenBank/DDBJ whole genome shotgun (WGS) entry which is preliminary data.</text>
</comment>
<feature type="transmembrane region" description="Helical" evidence="14">
    <location>
        <begin position="128"/>
        <end position="144"/>
    </location>
</feature>
<dbReference type="AlphaFoldDB" id="A0A9P6UVU6"/>
<keyword evidence="17" id="KW-1185">Reference proteome</keyword>
<evidence type="ECO:0000256" key="6">
    <source>
        <dbReference type="ARBA" id="ARBA00022679"/>
    </source>
</evidence>
<evidence type="ECO:0000256" key="9">
    <source>
        <dbReference type="ARBA" id="ARBA00022989"/>
    </source>
</evidence>
<dbReference type="GO" id="GO:0005789">
    <property type="term" value="C:endoplasmic reticulum membrane"/>
    <property type="evidence" value="ECO:0007669"/>
    <property type="project" value="UniProtKB-SubCell"/>
</dbReference>
<keyword evidence="9 14" id="KW-1133">Transmembrane helix</keyword>
<reference evidence="16" key="1">
    <citation type="journal article" date="2020" name="Fungal Divers.">
        <title>Resolving the Mortierellaceae phylogeny through synthesis of multi-gene phylogenetics and phylogenomics.</title>
        <authorList>
            <person name="Vandepol N."/>
            <person name="Liber J."/>
            <person name="Desiro A."/>
            <person name="Na H."/>
            <person name="Kennedy M."/>
            <person name="Barry K."/>
            <person name="Grigoriev I.V."/>
            <person name="Miller A.N."/>
            <person name="O'Donnell K."/>
            <person name="Stajich J.E."/>
            <person name="Bonito G."/>
        </authorList>
    </citation>
    <scope>NUCLEOTIDE SEQUENCE</scope>
    <source>
        <strain evidence="16">REB-010B</strain>
    </source>
</reference>
<name>A0A9P6UVU6_9FUNG</name>